<keyword evidence="1" id="KW-0560">Oxidoreductase</keyword>
<dbReference type="BioCyc" id="CNIT1237085:G1324-1815-MONOMER"/>
<evidence type="ECO:0000259" key="2">
    <source>
        <dbReference type="Pfam" id="PF01243"/>
    </source>
</evidence>
<dbReference type="SUPFAM" id="SSF50475">
    <property type="entry name" value="FMN-binding split barrel"/>
    <property type="match status" value="1"/>
</dbReference>
<dbReference type="EMBL" id="CP002408">
    <property type="protein sequence ID" value="AFU58750.1"/>
    <property type="molecule type" value="Genomic_DNA"/>
</dbReference>
<dbReference type="Pfam" id="PF01243">
    <property type="entry name" value="PNPOx_N"/>
    <property type="match status" value="1"/>
</dbReference>
<dbReference type="Gene3D" id="2.30.110.10">
    <property type="entry name" value="Electron Transport, Fmn-binding Protein, Chain A"/>
    <property type="match status" value="1"/>
</dbReference>
<proteinExistence type="predicted"/>
<dbReference type="InterPro" id="IPR052019">
    <property type="entry name" value="F420H2_bilvrd_red/Heme_oxyg"/>
</dbReference>
<dbReference type="HOGENOM" id="CLU_1393617_0_0_2"/>
<dbReference type="GO" id="GO:0016627">
    <property type="term" value="F:oxidoreductase activity, acting on the CH-CH group of donors"/>
    <property type="evidence" value="ECO:0007669"/>
    <property type="project" value="TreeGrafter"/>
</dbReference>
<dbReference type="AlphaFoldDB" id="K0IG38"/>
<feature type="domain" description="Pyridoxamine 5'-phosphate oxidase N-terminal" evidence="2">
    <location>
        <begin position="70"/>
        <end position="170"/>
    </location>
</feature>
<dbReference type="Proteomes" id="UP000008037">
    <property type="component" value="Chromosome"/>
</dbReference>
<evidence type="ECO:0000313" key="3">
    <source>
        <dbReference type="EMBL" id="AFU58750.1"/>
    </source>
</evidence>
<gene>
    <name evidence="3" type="ordered locus">Ngar_c18170</name>
</gene>
<organism evidence="3 4">
    <name type="scientific">Nitrososphaera gargensis (strain Ga9.2)</name>
    <dbReference type="NCBI Taxonomy" id="1237085"/>
    <lineage>
        <taxon>Archaea</taxon>
        <taxon>Nitrososphaerota</taxon>
        <taxon>Nitrososphaeria</taxon>
        <taxon>Nitrososphaerales</taxon>
        <taxon>Nitrososphaeraceae</taxon>
        <taxon>Nitrososphaera</taxon>
    </lineage>
</organism>
<dbReference type="STRING" id="1237085.Ngar_c18170"/>
<dbReference type="PATRIC" id="fig|1237085.11.peg.1795"/>
<dbReference type="InterPro" id="IPR012349">
    <property type="entry name" value="Split_barrel_FMN-bd"/>
</dbReference>
<dbReference type="GO" id="GO:0070967">
    <property type="term" value="F:coenzyme F420 binding"/>
    <property type="evidence" value="ECO:0007669"/>
    <property type="project" value="TreeGrafter"/>
</dbReference>
<protein>
    <submittedName>
        <fullName evidence="3">Putative pyridoxamine 5'-phosphate oxidase FMN-binding protein</fullName>
    </submittedName>
</protein>
<evidence type="ECO:0000256" key="1">
    <source>
        <dbReference type="ARBA" id="ARBA00023002"/>
    </source>
</evidence>
<dbReference type="GO" id="GO:0005829">
    <property type="term" value="C:cytosol"/>
    <property type="evidence" value="ECO:0007669"/>
    <property type="project" value="TreeGrafter"/>
</dbReference>
<sequence length="195" mass="22335">MLHVVALCVLVGLLLRQKGLSTDRASHLSNVRSGCHCNCYADMLFNEFKHASINSRNFQILLLGRVTFSKAEREFLERNEACRIATCHDNIPHITPVSYVFEDGAFYIATDYETKKYENIKANNRVALAVDIYSSVGNKAVCIQGKAEIIEKGKEFARLYKIFHDRFEWVRRDPWKEGEAPFLKMTPISKVSWGL</sequence>
<keyword evidence="4" id="KW-1185">Reference proteome</keyword>
<dbReference type="PANTHER" id="PTHR35176:SF6">
    <property type="entry name" value="HEME OXYGENASE HI_0854-RELATED"/>
    <property type="match status" value="1"/>
</dbReference>
<dbReference type="KEGG" id="nga:Ngar_c18170"/>
<reference evidence="3 4" key="1">
    <citation type="journal article" date="2012" name="Environ. Microbiol.">
        <title>The genome of the ammonia-oxidizing Candidatus Nitrososphaera gargensis: insights into metabolic versatility and environmental adaptations.</title>
        <authorList>
            <person name="Spang A."/>
            <person name="Poehlein A."/>
            <person name="Offre P."/>
            <person name="Zumbragel S."/>
            <person name="Haider S."/>
            <person name="Rychlik N."/>
            <person name="Nowka B."/>
            <person name="Schmeisser C."/>
            <person name="Lebedeva E.V."/>
            <person name="Rattei T."/>
            <person name="Bohm C."/>
            <person name="Schmid M."/>
            <person name="Galushko A."/>
            <person name="Hatzenpichler R."/>
            <person name="Weinmaier T."/>
            <person name="Daniel R."/>
            <person name="Schleper C."/>
            <person name="Spieck E."/>
            <person name="Streit W."/>
            <person name="Wagner M."/>
        </authorList>
    </citation>
    <scope>NUCLEOTIDE SEQUENCE [LARGE SCALE GENOMIC DNA]</scope>
    <source>
        <strain evidence="4">Ga9.2</strain>
    </source>
</reference>
<accession>K0IG38</accession>
<dbReference type="InterPro" id="IPR011576">
    <property type="entry name" value="Pyridox_Oxase_N"/>
</dbReference>
<dbReference type="PANTHER" id="PTHR35176">
    <property type="entry name" value="HEME OXYGENASE HI_0854-RELATED"/>
    <property type="match status" value="1"/>
</dbReference>
<evidence type="ECO:0000313" key="4">
    <source>
        <dbReference type="Proteomes" id="UP000008037"/>
    </source>
</evidence>
<dbReference type="InParanoid" id="K0IG38"/>
<name>K0IG38_NITGG</name>